<dbReference type="SUPFAM" id="SSF55781">
    <property type="entry name" value="GAF domain-like"/>
    <property type="match status" value="1"/>
</dbReference>
<evidence type="ECO:0000256" key="3">
    <source>
        <dbReference type="RuleBase" id="RU003749"/>
    </source>
</evidence>
<dbReference type="InterPro" id="IPR003658">
    <property type="entry name" value="Anti-sigma_ant"/>
</dbReference>
<evidence type="ECO:0000256" key="1">
    <source>
        <dbReference type="ARBA" id="ARBA00009013"/>
    </source>
</evidence>
<dbReference type="InterPro" id="IPR036513">
    <property type="entry name" value="STAS_dom_sf"/>
</dbReference>
<dbReference type="Gene3D" id="3.30.450.40">
    <property type="match status" value="1"/>
</dbReference>
<evidence type="ECO:0000259" key="4">
    <source>
        <dbReference type="PROSITE" id="PS50801"/>
    </source>
</evidence>
<dbReference type="GO" id="GO:0016791">
    <property type="term" value="F:phosphatase activity"/>
    <property type="evidence" value="ECO:0007669"/>
    <property type="project" value="TreeGrafter"/>
</dbReference>
<dbReference type="InterPro" id="IPR002645">
    <property type="entry name" value="STAS_dom"/>
</dbReference>
<accession>A0A5B0BG31</accession>
<dbReference type="SUPFAM" id="SSF52091">
    <property type="entry name" value="SpoIIaa-like"/>
    <property type="match status" value="1"/>
</dbReference>
<dbReference type="InterPro" id="IPR036457">
    <property type="entry name" value="PPM-type-like_dom_sf"/>
</dbReference>
<keyword evidence="6" id="KW-1185">Reference proteome</keyword>
<evidence type="ECO:0000313" key="6">
    <source>
        <dbReference type="Proteomes" id="UP000324965"/>
    </source>
</evidence>
<dbReference type="PANTHER" id="PTHR43156:SF2">
    <property type="entry name" value="STAGE II SPORULATION PROTEIN E"/>
    <property type="match status" value="1"/>
</dbReference>
<dbReference type="GO" id="GO:0043856">
    <property type="term" value="F:anti-sigma factor antagonist activity"/>
    <property type="evidence" value="ECO:0007669"/>
    <property type="project" value="InterPro"/>
</dbReference>
<dbReference type="Proteomes" id="UP000324965">
    <property type="component" value="Unassembled WGS sequence"/>
</dbReference>
<dbReference type="Pfam" id="PF01590">
    <property type="entry name" value="GAF"/>
    <property type="match status" value="1"/>
</dbReference>
<comment type="similarity">
    <text evidence="1 3">Belongs to the anti-sigma-factor antagonist family.</text>
</comment>
<feature type="domain" description="STAS" evidence="4">
    <location>
        <begin position="460"/>
        <end position="559"/>
    </location>
</feature>
<protein>
    <recommendedName>
        <fullName evidence="3">Anti-sigma factor antagonist</fullName>
    </recommendedName>
</protein>
<reference evidence="5 6" key="1">
    <citation type="submission" date="2019-05" db="EMBL/GenBank/DDBJ databases">
        <authorList>
            <person name="Hariharan J."/>
            <person name="Choudoir M.J."/>
            <person name="Diebold P."/>
            <person name="Panke-Buisse K."/>
            <person name="Buckley D.H."/>
        </authorList>
    </citation>
    <scope>NUCLEOTIDE SEQUENCE [LARGE SCALE GENOMIC DNA]</scope>
    <source>
        <strain evidence="5 6">SUN51</strain>
    </source>
</reference>
<organism evidence="5 6">
    <name type="scientific">Streptomyces apricus</name>
    <dbReference type="NCBI Taxonomy" id="1828112"/>
    <lineage>
        <taxon>Bacteria</taxon>
        <taxon>Bacillati</taxon>
        <taxon>Actinomycetota</taxon>
        <taxon>Actinomycetes</taxon>
        <taxon>Kitasatosporales</taxon>
        <taxon>Streptomycetaceae</taxon>
        <taxon>Streptomyces</taxon>
    </lineage>
</organism>
<dbReference type="PANTHER" id="PTHR43156">
    <property type="entry name" value="STAGE II SPORULATION PROTEIN E-RELATED"/>
    <property type="match status" value="1"/>
</dbReference>
<dbReference type="NCBIfam" id="TIGR00377">
    <property type="entry name" value="ant_ant_sig"/>
    <property type="match status" value="1"/>
</dbReference>
<dbReference type="Gene3D" id="3.30.750.24">
    <property type="entry name" value="STAS domain"/>
    <property type="match status" value="1"/>
</dbReference>
<gene>
    <name evidence="5" type="ORF">FGF04_07025</name>
</gene>
<dbReference type="RefSeq" id="WP_149510381.1">
    <property type="nucleotide sequence ID" value="NZ_VDFC01000020.1"/>
</dbReference>
<dbReference type="OrthoDB" id="5241041at2"/>
<evidence type="ECO:0000313" key="5">
    <source>
        <dbReference type="EMBL" id="KAA0941083.1"/>
    </source>
</evidence>
<dbReference type="AlphaFoldDB" id="A0A5B0BG31"/>
<dbReference type="Gene3D" id="3.60.40.10">
    <property type="entry name" value="PPM-type phosphatase domain"/>
    <property type="match status" value="1"/>
</dbReference>
<dbReference type="CDD" id="cd07043">
    <property type="entry name" value="STAS_anti-anti-sigma_factors"/>
    <property type="match status" value="1"/>
</dbReference>
<sequence>MTTTPSEVSPTRRVDEEARLAAVHRYRALAAPRDGTFDRIASLAARVLDAPMATVTFVGSDRVWSEAVHGPLGTAPTAPVPGLCASAVLQDEPYVVTDARSDPRTQGHPLVEGEPGVRFYAAAPLVTPDGLRLGTVDVLDTVPRRPTGAQLDSLRDLAALVMDELGLRLSAVRTIAAERERRTEAERLARALQRTLLPPTLPQVPGLRAAAAYHTASPYEVGGDFYDLFPLDDGRWAFFMGDVCGKGADAAALTSLTRYTLRAAAIYDPDPCAALANLDLVLKGEYQGSDPRYCTAVFGVLQPVADGSFTVTLAGGGHPPALALRADGTVRPISTMGGQLIGMLPAPRFVRATTTLSPGESLLLYTDGLTEARLPDGSLLGEDGLARHLTAGAAARATTEPERALLGCVQALLDDLGEGVSDDTALMALSVPAPPAPPRGEQVTEPERLLTVIPRHVASGAFLLEVAGELDHHTSGVLTEAVNEAPFDDENVIIDLSGMTYCDSTGISVLITAYNRSLAVGSQLTLTGVSPEQMRIFELIGLDQVFVFYASSEEAVSALQRRA</sequence>
<dbReference type="Pfam" id="PF01740">
    <property type="entry name" value="STAS"/>
    <property type="match status" value="1"/>
</dbReference>
<name>A0A5B0BG31_9ACTN</name>
<dbReference type="InterPro" id="IPR001932">
    <property type="entry name" value="PPM-type_phosphatase-like_dom"/>
</dbReference>
<dbReference type="InterPro" id="IPR029016">
    <property type="entry name" value="GAF-like_dom_sf"/>
</dbReference>
<dbReference type="PROSITE" id="PS50801">
    <property type="entry name" value="STAS"/>
    <property type="match status" value="1"/>
</dbReference>
<keyword evidence="2" id="KW-0378">Hydrolase</keyword>
<proteinExistence type="inferred from homology"/>
<dbReference type="InterPro" id="IPR052016">
    <property type="entry name" value="Bact_Sigma-Reg"/>
</dbReference>
<evidence type="ECO:0000256" key="2">
    <source>
        <dbReference type="ARBA" id="ARBA00022801"/>
    </source>
</evidence>
<dbReference type="InterPro" id="IPR003018">
    <property type="entry name" value="GAF"/>
</dbReference>
<dbReference type="SMART" id="SM00331">
    <property type="entry name" value="PP2C_SIG"/>
    <property type="match status" value="1"/>
</dbReference>
<comment type="caution">
    <text evidence="5">The sequence shown here is derived from an EMBL/GenBank/DDBJ whole genome shotgun (WGS) entry which is preliminary data.</text>
</comment>
<dbReference type="EMBL" id="VDFC01000020">
    <property type="protein sequence ID" value="KAA0941083.1"/>
    <property type="molecule type" value="Genomic_DNA"/>
</dbReference>
<dbReference type="Pfam" id="PF07228">
    <property type="entry name" value="SpoIIE"/>
    <property type="match status" value="1"/>
</dbReference>
<dbReference type="SUPFAM" id="SSF81606">
    <property type="entry name" value="PP2C-like"/>
    <property type="match status" value="1"/>
</dbReference>